<evidence type="ECO:0000313" key="6">
    <source>
        <dbReference type="Proteomes" id="UP001152797"/>
    </source>
</evidence>
<dbReference type="EMBL" id="CAMXCT030006569">
    <property type="protein sequence ID" value="CAL4803488.1"/>
    <property type="molecule type" value="Genomic_DNA"/>
</dbReference>
<proteinExistence type="predicted"/>
<evidence type="ECO:0000313" key="5">
    <source>
        <dbReference type="EMBL" id="CAL4803488.1"/>
    </source>
</evidence>
<reference evidence="4" key="1">
    <citation type="submission" date="2022-10" db="EMBL/GenBank/DDBJ databases">
        <authorList>
            <person name="Chen Y."/>
            <person name="Dougan E. K."/>
            <person name="Chan C."/>
            <person name="Rhodes N."/>
            <person name="Thang M."/>
        </authorList>
    </citation>
    <scope>NUCLEOTIDE SEQUENCE</scope>
</reference>
<accession>A0A9P1DTX2</accession>
<reference evidence="5 6" key="2">
    <citation type="submission" date="2024-05" db="EMBL/GenBank/DDBJ databases">
        <authorList>
            <person name="Chen Y."/>
            <person name="Shah S."/>
            <person name="Dougan E. K."/>
            <person name="Thang M."/>
            <person name="Chan C."/>
        </authorList>
    </citation>
    <scope>NUCLEOTIDE SEQUENCE [LARGE SCALE GENOMIC DNA]</scope>
</reference>
<dbReference type="CDD" id="cd00590">
    <property type="entry name" value="RRM_SF"/>
    <property type="match status" value="1"/>
</dbReference>
<dbReference type="OrthoDB" id="439808at2759"/>
<name>A0A9P1DTX2_9DINO</name>
<evidence type="ECO:0000256" key="2">
    <source>
        <dbReference type="SAM" id="MobiDB-lite"/>
    </source>
</evidence>
<feature type="domain" description="RRM" evidence="3">
    <location>
        <begin position="383"/>
        <end position="451"/>
    </location>
</feature>
<keyword evidence="6" id="KW-1185">Reference proteome</keyword>
<feature type="region of interest" description="Disordered" evidence="2">
    <location>
        <begin position="36"/>
        <end position="71"/>
    </location>
</feature>
<evidence type="ECO:0000313" key="4">
    <source>
        <dbReference type="EMBL" id="CAI4016176.1"/>
    </source>
</evidence>
<dbReference type="GO" id="GO:0003723">
    <property type="term" value="F:RNA binding"/>
    <property type="evidence" value="ECO:0007669"/>
    <property type="project" value="UniProtKB-UniRule"/>
</dbReference>
<organism evidence="4">
    <name type="scientific">Cladocopium goreaui</name>
    <dbReference type="NCBI Taxonomy" id="2562237"/>
    <lineage>
        <taxon>Eukaryota</taxon>
        <taxon>Sar</taxon>
        <taxon>Alveolata</taxon>
        <taxon>Dinophyceae</taxon>
        <taxon>Suessiales</taxon>
        <taxon>Symbiodiniaceae</taxon>
        <taxon>Cladocopium</taxon>
    </lineage>
</organism>
<dbReference type="Gene3D" id="3.30.70.330">
    <property type="match status" value="1"/>
</dbReference>
<dbReference type="AlphaFoldDB" id="A0A9P1DTX2"/>
<protein>
    <submittedName>
        <fullName evidence="5">RRM domain-containing protein</fullName>
    </submittedName>
</protein>
<dbReference type="EMBL" id="CAMXCT010006569">
    <property type="protein sequence ID" value="CAI4016176.1"/>
    <property type="molecule type" value="Genomic_DNA"/>
</dbReference>
<feature type="compositionally biased region" description="Low complexity" evidence="2">
    <location>
        <begin position="41"/>
        <end position="54"/>
    </location>
</feature>
<dbReference type="EMBL" id="CAMXCT020006569">
    <property type="protein sequence ID" value="CAL1169551.1"/>
    <property type="molecule type" value="Genomic_DNA"/>
</dbReference>
<dbReference type="InterPro" id="IPR012677">
    <property type="entry name" value="Nucleotide-bd_a/b_plait_sf"/>
</dbReference>
<sequence length="458" mass="51021">MPPRADRVRIHPACLGDDPAQDQDLAQVGDDSEELAKLMDGSGSSSESTTKGKGQLPLHVVHPSRGSEKHHSGSCQPCSFFLRGKCTVAEGCLYCHYEHDRPQRPGKKSRERAKRRIAIAQATEPSYAGLMNFDEVFSGFAWQAPTLHLAQCLAPSAINMVLDHGAQPKPADAERRATTRFSTGTRLARFARPTTWCNPAMRIQLPFSTGLGRQSYHACTISESACLAFKAMAALDHVTMRMLIVSRDKMILSALIQDFQLEGSFHCMPWFEESAPVSRLRLRSPSVLQSLFAVVEKTEKRRQRDDLYGDSWDVGPDGHWKPPPVSEGGPTARLAEVPRSYEAFYETADDAMRAQDELDGLALRGVSVRVTWPKEKFARKEPGMVNVQGVIGGVPDEEVKEFLTQAGKVRSLRRYKDIRFGEVLFKNEDDAWNAKVELEGTTLLGKILRLELLVCKIR</sequence>
<dbReference type="PROSITE" id="PS50102">
    <property type="entry name" value="RRM"/>
    <property type="match status" value="1"/>
</dbReference>
<comment type="caution">
    <text evidence="4">The sequence shown here is derived from an EMBL/GenBank/DDBJ whole genome shotgun (WGS) entry which is preliminary data.</text>
</comment>
<evidence type="ECO:0000256" key="1">
    <source>
        <dbReference type="PROSITE-ProRule" id="PRU00176"/>
    </source>
</evidence>
<evidence type="ECO:0000259" key="3">
    <source>
        <dbReference type="PROSITE" id="PS50102"/>
    </source>
</evidence>
<dbReference type="Proteomes" id="UP001152797">
    <property type="component" value="Unassembled WGS sequence"/>
</dbReference>
<feature type="region of interest" description="Disordered" evidence="2">
    <location>
        <begin position="1"/>
        <end position="24"/>
    </location>
</feature>
<dbReference type="InterPro" id="IPR000504">
    <property type="entry name" value="RRM_dom"/>
</dbReference>
<dbReference type="Pfam" id="PF00076">
    <property type="entry name" value="RRM_1"/>
    <property type="match status" value="1"/>
</dbReference>
<dbReference type="SUPFAM" id="SSF54928">
    <property type="entry name" value="RNA-binding domain, RBD"/>
    <property type="match status" value="1"/>
</dbReference>
<dbReference type="SMART" id="SM00360">
    <property type="entry name" value="RRM"/>
    <property type="match status" value="1"/>
</dbReference>
<keyword evidence="1" id="KW-0694">RNA-binding</keyword>
<dbReference type="InterPro" id="IPR035979">
    <property type="entry name" value="RBD_domain_sf"/>
</dbReference>
<gene>
    <name evidence="4" type="ORF">C1SCF055_LOCUS40936</name>
</gene>